<dbReference type="EMBL" id="MKZO01000073">
    <property type="protein sequence ID" value="OLS59251.1"/>
    <property type="molecule type" value="Genomic_DNA"/>
</dbReference>
<comment type="caution">
    <text evidence="3">The sequence shown here is derived from an EMBL/GenBank/DDBJ whole genome shotgun (WGS) entry which is preliminary data.</text>
</comment>
<dbReference type="GO" id="GO:0005829">
    <property type="term" value="C:cytosol"/>
    <property type="evidence" value="ECO:0007669"/>
    <property type="project" value="TreeGrafter"/>
</dbReference>
<dbReference type="PANTHER" id="PTHR46797:SF10">
    <property type="entry name" value="BLR1115 PROTEIN"/>
    <property type="match status" value="1"/>
</dbReference>
<protein>
    <recommendedName>
        <fullName evidence="2">HTH cro/C1-type domain-containing protein</fullName>
    </recommendedName>
</protein>
<evidence type="ECO:0000313" key="3">
    <source>
        <dbReference type="EMBL" id="OLS59251.1"/>
    </source>
</evidence>
<accession>A0A1Q9QVR3</accession>
<dbReference type="InterPro" id="IPR010982">
    <property type="entry name" value="Lambda_DNA-bd_dom_sf"/>
</dbReference>
<dbReference type="CDD" id="cd00093">
    <property type="entry name" value="HTH_XRE"/>
    <property type="match status" value="1"/>
</dbReference>
<evidence type="ECO:0000256" key="1">
    <source>
        <dbReference type="ARBA" id="ARBA00023125"/>
    </source>
</evidence>
<dbReference type="CDD" id="cd02209">
    <property type="entry name" value="cupin_XRE_C"/>
    <property type="match status" value="1"/>
</dbReference>
<dbReference type="InterPro" id="IPR011051">
    <property type="entry name" value="RmlC_Cupin_sf"/>
</dbReference>
<dbReference type="InterPro" id="IPR050807">
    <property type="entry name" value="TransReg_Diox_bact_type"/>
</dbReference>
<reference evidence="3 4" key="1">
    <citation type="submission" date="2016-10" db="EMBL/GenBank/DDBJ databases">
        <title>Genome Sequence of Pseudomonas putida GM4FR.</title>
        <authorList>
            <person name="Poehlein A."/>
            <person name="Wemheuer F."/>
            <person name="Hollensteiner J."/>
            <person name="Wemheuer B."/>
        </authorList>
    </citation>
    <scope>NUCLEOTIDE SEQUENCE [LARGE SCALE GENOMIC DNA]</scope>
    <source>
        <strain evidence="3 4">GM4FR</strain>
    </source>
</reference>
<evidence type="ECO:0000313" key="4">
    <source>
        <dbReference type="Proteomes" id="UP000186736"/>
    </source>
</evidence>
<dbReference type="Proteomes" id="UP000186736">
    <property type="component" value="Unassembled WGS sequence"/>
</dbReference>
<dbReference type="GO" id="GO:0003700">
    <property type="term" value="F:DNA-binding transcription factor activity"/>
    <property type="evidence" value="ECO:0007669"/>
    <property type="project" value="TreeGrafter"/>
</dbReference>
<dbReference type="InterPro" id="IPR001387">
    <property type="entry name" value="Cro/C1-type_HTH"/>
</dbReference>
<dbReference type="GO" id="GO:0003677">
    <property type="term" value="F:DNA binding"/>
    <property type="evidence" value="ECO:0007669"/>
    <property type="project" value="UniProtKB-KW"/>
</dbReference>
<evidence type="ECO:0000259" key="2">
    <source>
        <dbReference type="PROSITE" id="PS50943"/>
    </source>
</evidence>
<keyword evidence="1" id="KW-0238">DNA-binding</keyword>
<dbReference type="Gene3D" id="1.10.260.40">
    <property type="entry name" value="lambda repressor-like DNA-binding domains"/>
    <property type="match status" value="1"/>
</dbReference>
<dbReference type="SUPFAM" id="SSF51182">
    <property type="entry name" value="RmlC-like cupins"/>
    <property type="match status" value="1"/>
</dbReference>
<dbReference type="PROSITE" id="PS50943">
    <property type="entry name" value="HTH_CROC1"/>
    <property type="match status" value="1"/>
</dbReference>
<dbReference type="Pfam" id="PF01381">
    <property type="entry name" value="HTH_3"/>
    <property type="match status" value="1"/>
</dbReference>
<organism evidence="3 4">
    <name type="scientific">Pseudomonas putida</name>
    <name type="common">Arthrobacter siderocapsulatus</name>
    <dbReference type="NCBI Taxonomy" id="303"/>
    <lineage>
        <taxon>Bacteria</taxon>
        <taxon>Pseudomonadati</taxon>
        <taxon>Pseudomonadota</taxon>
        <taxon>Gammaproteobacteria</taxon>
        <taxon>Pseudomonadales</taxon>
        <taxon>Pseudomonadaceae</taxon>
        <taxon>Pseudomonas</taxon>
    </lineage>
</organism>
<dbReference type="Gene3D" id="2.60.120.10">
    <property type="entry name" value="Jelly Rolls"/>
    <property type="match status" value="1"/>
</dbReference>
<proteinExistence type="predicted"/>
<dbReference type="SMART" id="SM00530">
    <property type="entry name" value="HTH_XRE"/>
    <property type="match status" value="1"/>
</dbReference>
<sequence>MGQDATCGLSHAAGVHYSDGMTTEHDLDARIGARIRTERESRGWSLTELSQRAAVSRAMIHKVERGESSPTANLLGKLSGAFGLSISSLIARAETRQGRLLRAADQSVWVDPETGYLRRHVSPQSDLPVDLLQITLPAGKHVPMPASAYAFQRQLIWVLQGELVFVEGDVRHAMQAGDCLELGPPVDCEFRNDSAAQCVYAITLLNSR</sequence>
<name>A0A1Q9QVR3_PSEPU</name>
<feature type="domain" description="HTH cro/C1-type" evidence="2">
    <location>
        <begin position="35"/>
        <end position="89"/>
    </location>
</feature>
<dbReference type="SUPFAM" id="SSF47413">
    <property type="entry name" value="lambda repressor-like DNA-binding domains"/>
    <property type="match status" value="1"/>
</dbReference>
<dbReference type="PANTHER" id="PTHR46797">
    <property type="entry name" value="HTH-TYPE TRANSCRIPTIONAL REGULATOR"/>
    <property type="match status" value="1"/>
</dbReference>
<dbReference type="AlphaFoldDB" id="A0A1Q9QVR3"/>
<dbReference type="InterPro" id="IPR014710">
    <property type="entry name" value="RmlC-like_jellyroll"/>
</dbReference>
<gene>
    <name evidence="3" type="ORF">PSEMO_57600</name>
</gene>